<dbReference type="KEGG" id="ptt:VY86_21710"/>
<sequence>MNTVHLDGHGVGYISSSSRRDASRMISDYIGHDNNSSKFQLGQYNMQYWNQDSWIRVNNCYAYACNIRVDNTFPHPGYNKFGQPPINTEEFLEGVKLDGLVEINENDWQPEKRVRGDIDNPAWIVALCDGYTEDTNEYWYHFYRKVWSGNGNDCGGGEECYWAHKNGTDPVTNKIKGGSSYITDPRDDMRKYGLTYRGLFLVSPNIVIYAPS</sequence>
<name>A0A0F7LUT3_9GAMM</name>
<reference evidence="2" key="2">
    <citation type="submission" date="2015-03" db="EMBL/GenBank/DDBJ databases">
        <title>Genome sequence of Azospirillum thiophilum strain DSM 21654T.</title>
        <authorList>
            <person name="Kwak Y."/>
            <person name="Shin J.-H."/>
        </authorList>
    </citation>
    <scope>NUCLEOTIDE SEQUENCE [LARGE SCALE GENOMIC DNA]</scope>
    <source>
        <strain evidence="2">DSM 15199</strain>
    </source>
</reference>
<dbReference type="Proteomes" id="UP000034866">
    <property type="component" value="Chromosome"/>
</dbReference>
<organism evidence="1 2">
    <name type="scientific">Photorhabdus thracensis</name>
    <dbReference type="NCBI Taxonomy" id="230089"/>
    <lineage>
        <taxon>Bacteria</taxon>
        <taxon>Pseudomonadati</taxon>
        <taxon>Pseudomonadota</taxon>
        <taxon>Gammaproteobacteria</taxon>
        <taxon>Enterobacterales</taxon>
        <taxon>Morganellaceae</taxon>
        <taxon>Photorhabdus</taxon>
    </lineage>
</organism>
<dbReference type="PATRIC" id="fig|230089.6.peg.4901"/>
<dbReference type="EMBL" id="CP011104">
    <property type="protein sequence ID" value="AKH65582.1"/>
    <property type="molecule type" value="Genomic_DNA"/>
</dbReference>
<proteinExistence type="predicted"/>
<dbReference type="AlphaFoldDB" id="A0A0F7LUT3"/>
<dbReference type="OrthoDB" id="6015145at2"/>
<accession>A0A0F7LUT3</accession>
<evidence type="ECO:0000313" key="2">
    <source>
        <dbReference type="Proteomes" id="UP000034866"/>
    </source>
</evidence>
<protein>
    <submittedName>
        <fullName evidence="1">Uncharacterized protein</fullName>
    </submittedName>
</protein>
<dbReference type="RefSeq" id="WP_046976529.1">
    <property type="nucleotide sequence ID" value="NZ_CAWQPG010000003.1"/>
</dbReference>
<keyword evidence="2" id="KW-1185">Reference proteome</keyword>
<evidence type="ECO:0000313" key="1">
    <source>
        <dbReference type="EMBL" id="AKH65582.1"/>
    </source>
</evidence>
<reference evidence="1 2" key="1">
    <citation type="journal article" date="2015" name="J. Biotechnol.">
        <title>Complete genome sequence of Photorhabdus temperata subsp. thracensis 39-8(T), an entomopathogenic bacterium for the improved commercial bioinsecticide.</title>
        <authorList>
            <person name="Kwak Y."/>
            <person name="Shin J.H."/>
        </authorList>
    </citation>
    <scope>NUCLEOTIDE SEQUENCE [LARGE SCALE GENOMIC DNA]</scope>
    <source>
        <strain evidence="1 2">DSM 15199</strain>
    </source>
</reference>
<gene>
    <name evidence="1" type="ORF">VY86_21710</name>
</gene>